<proteinExistence type="predicted"/>
<sequence>MSDRWRAVLRAAAVLVFAVAVTAGLVTALRGQDWSVAARILTPGSVGLVAAAFAVNSVAMVFSWLSWRVLLVDLGGPVDTVTSARIFFVGFLAKFAPGRVWTLLANIRMGASAGVGAARMAAVYALTVVISTLTGLALGTVAGLAVLGRTALVLALAAVPVVVCLARPDLVNRGAGRLARLLRRPPPVMSASGRGVRWSIVAQTVCWVVAGVQLWLLAVAQGAPPLRTLPISIGAFALGTVAGVAVVLLPDGLGVREGVLLVALATVLPLPAAGVVTVASRLLCTLSEIAVAGVAVLVSEVVKRRQPHYANAR</sequence>
<dbReference type="Proteomes" id="UP001183643">
    <property type="component" value="Unassembled WGS sequence"/>
</dbReference>
<dbReference type="Pfam" id="PF03706">
    <property type="entry name" value="LPG_synthase_TM"/>
    <property type="match status" value="1"/>
</dbReference>
<feature type="transmembrane region" description="Helical" evidence="6">
    <location>
        <begin position="86"/>
        <end position="109"/>
    </location>
</feature>
<evidence type="ECO:0000256" key="3">
    <source>
        <dbReference type="ARBA" id="ARBA00022692"/>
    </source>
</evidence>
<dbReference type="EMBL" id="JAVDYB010000001">
    <property type="protein sequence ID" value="MDR7274883.1"/>
    <property type="molecule type" value="Genomic_DNA"/>
</dbReference>
<dbReference type="AlphaFoldDB" id="A0AAE3YJA1"/>
<reference evidence="7" key="1">
    <citation type="submission" date="2023-07" db="EMBL/GenBank/DDBJ databases">
        <title>Sequencing the genomes of 1000 actinobacteria strains.</title>
        <authorList>
            <person name="Klenk H.-P."/>
        </authorList>
    </citation>
    <scope>NUCLEOTIDE SEQUENCE</scope>
    <source>
        <strain evidence="7">DSM 44707</strain>
    </source>
</reference>
<name>A0AAE3YJA1_9ACTN</name>
<evidence type="ECO:0000313" key="7">
    <source>
        <dbReference type="EMBL" id="MDR7274883.1"/>
    </source>
</evidence>
<evidence type="ECO:0000313" key="8">
    <source>
        <dbReference type="Proteomes" id="UP001183643"/>
    </source>
</evidence>
<comment type="caution">
    <text evidence="7">The sequence shown here is derived from an EMBL/GenBank/DDBJ whole genome shotgun (WGS) entry which is preliminary data.</text>
</comment>
<protein>
    <submittedName>
        <fullName evidence="7">Uncharacterized protein</fullName>
    </submittedName>
</protein>
<dbReference type="GO" id="GO:0005886">
    <property type="term" value="C:plasma membrane"/>
    <property type="evidence" value="ECO:0007669"/>
    <property type="project" value="UniProtKB-SubCell"/>
</dbReference>
<feature type="transmembrane region" description="Helical" evidence="6">
    <location>
        <begin position="121"/>
        <end position="146"/>
    </location>
</feature>
<gene>
    <name evidence="7" type="ORF">J2S41_001661</name>
</gene>
<feature type="transmembrane region" description="Helical" evidence="6">
    <location>
        <begin position="258"/>
        <end position="279"/>
    </location>
</feature>
<feature type="transmembrane region" description="Helical" evidence="6">
    <location>
        <begin position="196"/>
        <end position="217"/>
    </location>
</feature>
<keyword evidence="2" id="KW-1003">Cell membrane</keyword>
<feature type="transmembrane region" description="Helical" evidence="6">
    <location>
        <begin position="229"/>
        <end position="249"/>
    </location>
</feature>
<dbReference type="RefSeq" id="WP_310365137.1">
    <property type="nucleotide sequence ID" value="NZ_JAVDYB010000001.1"/>
</dbReference>
<comment type="subcellular location">
    <subcellularLocation>
        <location evidence="1">Cell membrane</location>
        <topology evidence="1">Multi-pass membrane protein</topology>
    </subcellularLocation>
</comment>
<feature type="transmembrane region" description="Helical" evidence="6">
    <location>
        <begin position="12"/>
        <end position="29"/>
    </location>
</feature>
<evidence type="ECO:0000256" key="6">
    <source>
        <dbReference type="SAM" id="Phobius"/>
    </source>
</evidence>
<keyword evidence="5 6" id="KW-0472">Membrane</keyword>
<feature type="transmembrane region" description="Helical" evidence="6">
    <location>
        <begin position="41"/>
        <end position="66"/>
    </location>
</feature>
<evidence type="ECO:0000256" key="1">
    <source>
        <dbReference type="ARBA" id="ARBA00004651"/>
    </source>
</evidence>
<accession>A0AAE3YJA1</accession>
<evidence type="ECO:0000256" key="5">
    <source>
        <dbReference type="ARBA" id="ARBA00023136"/>
    </source>
</evidence>
<feature type="transmembrane region" description="Helical" evidence="6">
    <location>
        <begin position="152"/>
        <end position="175"/>
    </location>
</feature>
<keyword evidence="4 6" id="KW-1133">Transmembrane helix</keyword>
<organism evidence="7 8">
    <name type="scientific">Catenuloplanes atrovinosus</name>
    <dbReference type="NCBI Taxonomy" id="137266"/>
    <lineage>
        <taxon>Bacteria</taxon>
        <taxon>Bacillati</taxon>
        <taxon>Actinomycetota</taxon>
        <taxon>Actinomycetes</taxon>
        <taxon>Micromonosporales</taxon>
        <taxon>Micromonosporaceae</taxon>
        <taxon>Catenuloplanes</taxon>
    </lineage>
</organism>
<evidence type="ECO:0000256" key="2">
    <source>
        <dbReference type="ARBA" id="ARBA00022475"/>
    </source>
</evidence>
<keyword evidence="8" id="KW-1185">Reference proteome</keyword>
<keyword evidence="3 6" id="KW-0812">Transmembrane</keyword>
<evidence type="ECO:0000256" key="4">
    <source>
        <dbReference type="ARBA" id="ARBA00022989"/>
    </source>
</evidence>
<dbReference type="InterPro" id="IPR022791">
    <property type="entry name" value="L-PG_synthase/AglD"/>
</dbReference>